<dbReference type="Gene3D" id="1.10.357.40">
    <property type="entry name" value="YbiA-like"/>
    <property type="match status" value="1"/>
</dbReference>
<dbReference type="AlphaFoldDB" id="A0A9X2J5B4"/>
<dbReference type="InterPro" id="IPR012816">
    <property type="entry name" value="NADAR"/>
</dbReference>
<accession>A0A9X2J5B4</accession>
<organism evidence="4 5">
    <name type="scientific">Microbulbifer okhotskensis</name>
    <dbReference type="NCBI Taxonomy" id="2926617"/>
    <lineage>
        <taxon>Bacteria</taxon>
        <taxon>Pseudomonadati</taxon>
        <taxon>Pseudomonadota</taxon>
        <taxon>Gammaproteobacteria</taxon>
        <taxon>Cellvibrionales</taxon>
        <taxon>Microbulbiferaceae</taxon>
        <taxon>Microbulbifer</taxon>
    </lineage>
</organism>
<evidence type="ECO:0000256" key="2">
    <source>
        <dbReference type="ARBA" id="ARBA00000751"/>
    </source>
</evidence>
<dbReference type="RefSeq" id="WP_252465715.1">
    <property type="nucleotide sequence ID" value="NZ_JALBWM010000022.1"/>
</dbReference>
<proteinExistence type="predicted"/>
<sequence length="161" mass="18755">MRETDKYYFFWMHQFGQWTKRNITDPDGVNYNCCEQYMMYKKAMLFGDVKVSEKILLEDDPEVQQQFGREVSGYDSSIWNLNKIGIVWYGNYLKFTQHADLAERLIDTGNKVLVEASPYDLVWGVGWSADSDEILDQGNWRGKNLLGKVLMSVRSSISLIL</sequence>
<protein>
    <submittedName>
        <fullName evidence="4">NADAR family protein</fullName>
    </submittedName>
</protein>
<reference evidence="4" key="1">
    <citation type="journal article" date="2022" name="Arch. Microbiol.">
        <title>Microbulbifer okhotskensis sp. nov., isolated from a deep bottom sediment of the Okhotsk Sea.</title>
        <authorList>
            <person name="Romanenko L."/>
            <person name="Kurilenko V."/>
            <person name="Otstavnykh N."/>
            <person name="Velansky P."/>
            <person name="Isaeva M."/>
            <person name="Mikhailov V."/>
        </authorList>
    </citation>
    <scope>NUCLEOTIDE SEQUENCE</scope>
    <source>
        <strain evidence="4">OS29</strain>
    </source>
</reference>
<keyword evidence="5" id="KW-1185">Reference proteome</keyword>
<evidence type="ECO:0000313" key="5">
    <source>
        <dbReference type="Proteomes" id="UP001139028"/>
    </source>
</evidence>
<evidence type="ECO:0000259" key="3">
    <source>
        <dbReference type="Pfam" id="PF08719"/>
    </source>
</evidence>
<comment type="catalytic activity">
    <reaction evidence="1">
        <text>5-amino-6-(5-phospho-D-ribosylamino)uracil + H2O = 5,6-diaminouracil + D-ribose 5-phosphate</text>
        <dbReference type="Rhea" id="RHEA:55020"/>
        <dbReference type="ChEBI" id="CHEBI:15377"/>
        <dbReference type="ChEBI" id="CHEBI:46252"/>
        <dbReference type="ChEBI" id="CHEBI:58453"/>
        <dbReference type="ChEBI" id="CHEBI:78346"/>
    </reaction>
</comment>
<dbReference type="EMBL" id="JALBWM010000022">
    <property type="protein sequence ID" value="MCO1334199.1"/>
    <property type="molecule type" value="Genomic_DNA"/>
</dbReference>
<dbReference type="Pfam" id="PF08719">
    <property type="entry name" value="NADAR"/>
    <property type="match status" value="1"/>
</dbReference>
<dbReference type="SUPFAM" id="SSF143990">
    <property type="entry name" value="YbiA-like"/>
    <property type="match status" value="1"/>
</dbReference>
<dbReference type="NCBIfam" id="TIGR02464">
    <property type="entry name" value="ribofla_fusion"/>
    <property type="match status" value="1"/>
</dbReference>
<comment type="catalytic activity">
    <reaction evidence="2">
        <text>2,5-diamino-6-hydroxy-4-(5-phosphoribosylamino)-pyrimidine + H2O = 2,5,6-triamino-4-hydroxypyrimidine + D-ribose 5-phosphate</text>
        <dbReference type="Rhea" id="RHEA:23436"/>
        <dbReference type="ChEBI" id="CHEBI:15377"/>
        <dbReference type="ChEBI" id="CHEBI:58614"/>
        <dbReference type="ChEBI" id="CHEBI:78346"/>
        <dbReference type="ChEBI" id="CHEBI:137796"/>
    </reaction>
</comment>
<evidence type="ECO:0000256" key="1">
    <source>
        <dbReference type="ARBA" id="ARBA00000022"/>
    </source>
</evidence>
<dbReference type="Proteomes" id="UP001139028">
    <property type="component" value="Unassembled WGS sequence"/>
</dbReference>
<dbReference type="CDD" id="cd15457">
    <property type="entry name" value="NADAR"/>
    <property type="match status" value="1"/>
</dbReference>
<gene>
    <name evidence="4" type="ORF">MO867_07560</name>
</gene>
<dbReference type="InterPro" id="IPR037238">
    <property type="entry name" value="YbiA-like_sf"/>
</dbReference>
<evidence type="ECO:0000313" key="4">
    <source>
        <dbReference type="EMBL" id="MCO1334199.1"/>
    </source>
</evidence>
<comment type="caution">
    <text evidence="4">The sequence shown here is derived from an EMBL/GenBank/DDBJ whole genome shotgun (WGS) entry which is preliminary data.</text>
</comment>
<feature type="domain" description="NADAR" evidence="3">
    <location>
        <begin position="13"/>
        <end position="157"/>
    </location>
</feature>
<name>A0A9X2J5B4_9GAMM</name>